<comment type="caution">
    <text evidence="1">The sequence shown here is derived from an EMBL/GenBank/DDBJ whole genome shotgun (WGS) entry which is preliminary data.</text>
</comment>
<proteinExistence type="predicted"/>
<accession>A0ACA9NCK1</accession>
<dbReference type="EMBL" id="CAJVPW010013204">
    <property type="protein sequence ID" value="CAG8642807.1"/>
    <property type="molecule type" value="Genomic_DNA"/>
</dbReference>
<name>A0ACA9NCK1_9GLOM</name>
<sequence>MSLFKKITNKFNKKTDDYIERNIKPDDLKLNNDSLSAYFPEEINYENEKKDNESTWSTDEKEVLETSFTSPEQEDLSENTLVIEETN</sequence>
<gene>
    <name evidence="1" type="ORF">SPELUC_LOCUS8631</name>
</gene>
<reference evidence="1" key="1">
    <citation type="submission" date="2021-06" db="EMBL/GenBank/DDBJ databases">
        <authorList>
            <person name="Kallberg Y."/>
            <person name="Tangrot J."/>
            <person name="Rosling A."/>
        </authorList>
    </citation>
    <scope>NUCLEOTIDE SEQUENCE</scope>
    <source>
        <strain evidence="1">28 12/20/2015</strain>
    </source>
</reference>
<dbReference type="Proteomes" id="UP000789366">
    <property type="component" value="Unassembled WGS sequence"/>
</dbReference>
<evidence type="ECO:0000313" key="1">
    <source>
        <dbReference type="EMBL" id="CAG8642807.1"/>
    </source>
</evidence>
<keyword evidence="2" id="KW-1185">Reference proteome</keyword>
<evidence type="ECO:0000313" key="2">
    <source>
        <dbReference type="Proteomes" id="UP000789366"/>
    </source>
</evidence>
<organism evidence="1 2">
    <name type="scientific">Cetraspora pellucida</name>
    <dbReference type="NCBI Taxonomy" id="1433469"/>
    <lineage>
        <taxon>Eukaryota</taxon>
        <taxon>Fungi</taxon>
        <taxon>Fungi incertae sedis</taxon>
        <taxon>Mucoromycota</taxon>
        <taxon>Glomeromycotina</taxon>
        <taxon>Glomeromycetes</taxon>
        <taxon>Diversisporales</taxon>
        <taxon>Gigasporaceae</taxon>
        <taxon>Cetraspora</taxon>
    </lineage>
</organism>
<feature type="non-terminal residue" evidence="1">
    <location>
        <position position="87"/>
    </location>
</feature>
<protein>
    <submittedName>
        <fullName evidence="1">6501_t:CDS:1</fullName>
    </submittedName>
</protein>